<keyword evidence="2" id="KW-1185">Reference proteome</keyword>
<proteinExistence type="predicted"/>
<comment type="caution">
    <text evidence="1">The sequence shown here is derived from an EMBL/GenBank/DDBJ whole genome shotgun (WGS) entry which is preliminary data.</text>
</comment>
<accession>A0ACC1J088</accession>
<dbReference type="EMBL" id="JANBPW010005391">
    <property type="protein sequence ID" value="KAJ1932718.1"/>
    <property type="molecule type" value="Genomic_DNA"/>
</dbReference>
<sequence length="174" mass="18164">MHELENDDESGIMASRYYGNMADLPENADRPLMPMNSTLPLFSPSVANRRSIHRVHTAGSSGAGSNGAARGRMNRAVTDVRAKEDRGEPDVSPMSDPAQMHGWMGKSVDESMGAEIRKVVNAGRSLSMGGGGQTGSNVATVPESLVPVGSAPETSAPESLVAEADRTPPEGSSS</sequence>
<gene>
    <name evidence="1" type="ORF">FBU59_006276</name>
</gene>
<evidence type="ECO:0000313" key="1">
    <source>
        <dbReference type="EMBL" id="KAJ1932718.1"/>
    </source>
</evidence>
<organism evidence="1 2">
    <name type="scientific">Linderina macrospora</name>
    <dbReference type="NCBI Taxonomy" id="4868"/>
    <lineage>
        <taxon>Eukaryota</taxon>
        <taxon>Fungi</taxon>
        <taxon>Fungi incertae sedis</taxon>
        <taxon>Zoopagomycota</taxon>
        <taxon>Kickxellomycotina</taxon>
        <taxon>Kickxellomycetes</taxon>
        <taxon>Kickxellales</taxon>
        <taxon>Kickxellaceae</taxon>
        <taxon>Linderina</taxon>
    </lineage>
</organism>
<reference evidence="1" key="1">
    <citation type="submission" date="2022-07" db="EMBL/GenBank/DDBJ databases">
        <title>Phylogenomic reconstructions and comparative analyses of Kickxellomycotina fungi.</title>
        <authorList>
            <person name="Reynolds N.K."/>
            <person name="Stajich J.E."/>
            <person name="Barry K."/>
            <person name="Grigoriev I.V."/>
            <person name="Crous P."/>
            <person name="Smith M.E."/>
        </authorList>
    </citation>
    <scope>NUCLEOTIDE SEQUENCE</scope>
    <source>
        <strain evidence="1">NRRL 5244</strain>
    </source>
</reference>
<name>A0ACC1J088_9FUNG</name>
<feature type="non-terminal residue" evidence="1">
    <location>
        <position position="174"/>
    </location>
</feature>
<protein>
    <submittedName>
        <fullName evidence="1">Uncharacterized protein</fullName>
    </submittedName>
</protein>
<dbReference type="Proteomes" id="UP001150603">
    <property type="component" value="Unassembled WGS sequence"/>
</dbReference>
<evidence type="ECO:0000313" key="2">
    <source>
        <dbReference type="Proteomes" id="UP001150603"/>
    </source>
</evidence>